<dbReference type="EMBL" id="BARU01049497">
    <property type="protein sequence ID" value="GAH93820.1"/>
    <property type="molecule type" value="Genomic_DNA"/>
</dbReference>
<feature type="non-terminal residue" evidence="1">
    <location>
        <position position="1"/>
    </location>
</feature>
<comment type="caution">
    <text evidence="1">The sequence shown here is derived from an EMBL/GenBank/DDBJ whole genome shotgun (WGS) entry which is preliminary data.</text>
</comment>
<sequence length="43" mass="4750">DEIVGIEDFLLPQYIFAHENNTIPVAAGGVFQDIPFDEETSTP</sequence>
<protein>
    <submittedName>
        <fullName evidence="1">Uncharacterized protein</fullName>
    </submittedName>
</protein>
<reference evidence="1" key="1">
    <citation type="journal article" date="2014" name="Front. Microbiol.">
        <title>High frequency of phylogenetically diverse reductive dehalogenase-homologous genes in deep subseafloor sedimentary metagenomes.</title>
        <authorList>
            <person name="Kawai M."/>
            <person name="Futagami T."/>
            <person name="Toyoda A."/>
            <person name="Takaki Y."/>
            <person name="Nishi S."/>
            <person name="Hori S."/>
            <person name="Arai W."/>
            <person name="Tsubouchi T."/>
            <person name="Morono Y."/>
            <person name="Uchiyama I."/>
            <person name="Ito T."/>
            <person name="Fujiyama A."/>
            <person name="Inagaki F."/>
            <person name="Takami H."/>
        </authorList>
    </citation>
    <scope>NUCLEOTIDE SEQUENCE</scope>
    <source>
        <strain evidence="1">Expedition CK06-06</strain>
    </source>
</reference>
<proteinExistence type="predicted"/>
<organism evidence="1">
    <name type="scientific">marine sediment metagenome</name>
    <dbReference type="NCBI Taxonomy" id="412755"/>
    <lineage>
        <taxon>unclassified sequences</taxon>
        <taxon>metagenomes</taxon>
        <taxon>ecological metagenomes</taxon>
    </lineage>
</organism>
<name>X1KJN9_9ZZZZ</name>
<evidence type="ECO:0000313" key="1">
    <source>
        <dbReference type="EMBL" id="GAH93820.1"/>
    </source>
</evidence>
<gene>
    <name evidence="1" type="ORF">S03H2_72823</name>
</gene>
<dbReference type="AlphaFoldDB" id="X1KJN9"/>
<feature type="non-terminal residue" evidence="1">
    <location>
        <position position="43"/>
    </location>
</feature>
<accession>X1KJN9</accession>